<dbReference type="PROSITE" id="PS51671">
    <property type="entry name" value="ACT"/>
    <property type="match status" value="1"/>
</dbReference>
<dbReference type="Proteomes" id="UP000678016">
    <property type="component" value="Chromosome"/>
</dbReference>
<accession>A0ABX8C6X7</accession>
<dbReference type="CDD" id="cd02116">
    <property type="entry name" value="ACT"/>
    <property type="match status" value="1"/>
</dbReference>
<evidence type="ECO:0000313" key="4">
    <source>
        <dbReference type="EMBL" id="QUX29264.1"/>
    </source>
</evidence>
<evidence type="ECO:0000256" key="1">
    <source>
        <dbReference type="SAM" id="MobiDB-lite"/>
    </source>
</evidence>
<keyword evidence="2" id="KW-0472">Membrane</keyword>
<dbReference type="InterPro" id="IPR002912">
    <property type="entry name" value="ACT_dom"/>
</dbReference>
<name>A0ABX8C6X7_9ACTN</name>
<gene>
    <name evidence="4" type="ORF">KGD83_01295</name>
</gene>
<keyword evidence="2" id="KW-1133">Transmembrane helix</keyword>
<evidence type="ECO:0000313" key="5">
    <source>
        <dbReference type="Proteomes" id="UP000678016"/>
    </source>
</evidence>
<organism evidence="4 5">
    <name type="scientific">Nocardiopsis akebiae</name>
    <dbReference type="NCBI Taxonomy" id="2831968"/>
    <lineage>
        <taxon>Bacteria</taxon>
        <taxon>Bacillati</taxon>
        <taxon>Actinomycetota</taxon>
        <taxon>Actinomycetes</taxon>
        <taxon>Streptosporangiales</taxon>
        <taxon>Nocardiopsidaceae</taxon>
        <taxon>Nocardiopsis</taxon>
    </lineage>
</organism>
<evidence type="ECO:0000259" key="3">
    <source>
        <dbReference type="PROSITE" id="PS51671"/>
    </source>
</evidence>
<dbReference type="EMBL" id="CP074132">
    <property type="protein sequence ID" value="QUX29264.1"/>
    <property type="molecule type" value="Genomic_DNA"/>
</dbReference>
<feature type="region of interest" description="Disordered" evidence="1">
    <location>
        <begin position="72"/>
        <end position="129"/>
    </location>
</feature>
<protein>
    <submittedName>
        <fullName evidence="4">ACT domain-containing protein</fullName>
    </submittedName>
</protein>
<sequence>MDVSEGQHGTDDHRHGFFGREALDLGTLLLAAGAAHLVVLSLGHSDTGVRVLITVGLLLLAVSAVHRWRRHKAASAPRPPRDPGEVNASGSAGAPANTGSADGRGPFRNHRPAGLPDGEGIEAPAGGEPLRSPSDDLLWSVRATVADVPGGLAALTARFAALGIDIRLMQVHPSGADAVDEFFVSAPAHVGEGDMYTAVRAAGGRDAAVRRADVHELSDTTSRTLSLVSALVTGATTLERSLLSLASARAVEHTAEPPAGTAREDLSGTVMTLPAPDGGVLTVRREVIPFTAVEFARCRALAHVASSLHARSHSPDPGGR</sequence>
<reference evidence="5" key="1">
    <citation type="submission" date="2021-05" db="EMBL/GenBank/DDBJ databases">
        <title>Direct Submission.</title>
        <authorList>
            <person name="Li K."/>
            <person name="Gao J."/>
        </authorList>
    </citation>
    <scope>NUCLEOTIDE SEQUENCE [LARGE SCALE GENOMIC DNA]</scope>
    <source>
        <strain evidence="5">HDS12</strain>
    </source>
</reference>
<evidence type="ECO:0000256" key="2">
    <source>
        <dbReference type="SAM" id="Phobius"/>
    </source>
</evidence>
<feature type="transmembrane region" description="Helical" evidence="2">
    <location>
        <begin position="49"/>
        <end position="68"/>
    </location>
</feature>
<proteinExistence type="predicted"/>
<keyword evidence="2" id="KW-0812">Transmembrane</keyword>
<feature type="domain" description="ACT" evidence="3">
    <location>
        <begin position="140"/>
        <end position="214"/>
    </location>
</feature>
<dbReference type="RefSeq" id="WP_212642138.1">
    <property type="nucleotide sequence ID" value="NZ_CP074132.1"/>
</dbReference>
<dbReference type="Pfam" id="PF01842">
    <property type="entry name" value="ACT"/>
    <property type="match status" value="1"/>
</dbReference>
<keyword evidence="5" id="KW-1185">Reference proteome</keyword>
<feature type="transmembrane region" description="Helical" evidence="2">
    <location>
        <begin position="22"/>
        <end position="43"/>
    </location>
</feature>